<dbReference type="EMBL" id="CP012605">
    <property type="protein sequence ID" value="ANH72507.1"/>
    <property type="molecule type" value="Genomic_DNA"/>
</dbReference>
<dbReference type="Proteomes" id="UP000077927">
    <property type="component" value="Chromosome 1"/>
</dbReference>
<evidence type="ECO:0000313" key="1">
    <source>
        <dbReference type="EMBL" id="ANH72507.1"/>
    </source>
</evidence>
<protein>
    <submittedName>
        <fullName evidence="1">Uncharacterized protein</fullName>
    </submittedName>
</protein>
<evidence type="ECO:0000313" key="2">
    <source>
        <dbReference type="Proteomes" id="UP000077927"/>
    </source>
</evidence>
<reference evidence="1 2" key="1">
    <citation type="submission" date="2015-09" db="EMBL/GenBank/DDBJ databases">
        <authorList>
            <person name="Xu Y."/>
            <person name="Nagy A."/>
            <person name="Liu N.T."/>
            <person name="Nou X."/>
        </authorList>
    </citation>
    <scope>NUCLEOTIDE SEQUENCE [LARGE SCALE GENOMIC DNA]</scope>
    <source>
        <strain evidence="1 2">FC1138</strain>
    </source>
</reference>
<organism evidence="1 2">
    <name type="scientific">Ralstonia insidiosa</name>
    <dbReference type="NCBI Taxonomy" id="190721"/>
    <lineage>
        <taxon>Bacteria</taxon>
        <taxon>Pseudomonadati</taxon>
        <taxon>Pseudomonadota</taxon>
        <taxon>Betaproteobacteria</taxon>
        <taxon>Burkholderiales</taxon>
        <taxon>Burkholderiaceae</taxon>
        <taxon>Ralstonia</taxon>
    </lineage>
</organism>
<dbReference type="AlphaFoldDB" id="A0AAC9BE67"/>
<name>A0AAC9BE67_9RALS</name>
<sequence length="60" mass="6503">MLPPLLLKITVGCAAFFDAVAGRPVRFHAVRCPMPHDTAPTAFLLINLKSNHSSGSSRRD</sequence>
<gene>
    <name evidence="1" type="ORF">ACS15_1052</name>
</gene>
<accession>A0AAC9BE67</accession>
<proteinExistence type="predicted"/>
<dbReference type="KEGG" id="rin:ACS15_1052"/>